<dbReference type="InterPro" id="IPR044068">
    <property type="entry name" value="CB"/>
</dbReference>
<keyword evidence="1" id="KW-0229">DNA integration</keyword>
<evidence type="ECO:0000256" key="4">
    <source>
        <dbReference type="PROSITE-ProRule" id="PRU01248"/>
    </source>
</evidence>
<dbReference type="EMBL" id="CP025958">
    <property type="protein sequence ID" value="AWM39153.1"/>
    <property type="molecule type" value="Genomic_DNA"/>
</dbReference>
<dbReference type="Proteomes" id="UP000245802">
    <property type="component" value="Chromosome"/>
</dbReference>
<dbReference type="SUPFAM" id="SSF56349">
    <property type="entry name" value="DNA breaking-rejoining enzymes"/>
    <property type="match status" value="1"/>
</dbReference>
<dbReference type="KEGG" id="gog:C1280_20635"/>
<dbReference type="InterPro" id="IPR011010">
    <property type="entry name" value="DNA_brk_join_enz"/>
</dbReference>
<evidence type="ECO:0000256" key="3">
    <source>
        <dbReference type="ARBA" id="ARBA00023172"/>
    </source>
</evidence>
<dbReference type="PANTHER" id="PTHR34605:SF3">
    <property type="entry name" value="P CELL-TYPE AGGLUTINATION PROTEIN MAP4-LIKE-RELATED"/>
    <property type="match status" value="1"/>
</dbReference>
<reference evidence="8 9" key="1">
    <citation type="submission" date="2018-01" db="EMBL/GenBank/DDBJ databases">
        <title>G. obscuriglobus.</title>
        <authorList>
            <person name="Franke J."/>
            <person name="Blomberg W."/>
            <person name="Selmecki A."/>
        </authorList>
    </citation>
    <scope>NUCLEOTIDE SEQUENCE [LARGE SCALE GENOMIC DNA]</scope>
    <source>
        <strain evidence="8 9">DSM 5831</strain>
    </source>
</reference>
<evidence type="ECO:0000256" key="5">
    <source>
        <dbReference type="SAM" id="MobiDB-lite"/>
    </source>
</evidence>
<dbReference type="OrthoDB" id="7830133at2"/>
<sequence length="331" mass="36471">MSPERANLQASRTSSPKEAKHHAERFEDIGSEADRYVEKSRAPNTRRAQRSDWKDFSSWCAKYARSPLPAAPDTVAYYLADRSQELKTSTLQRRLMSISDAHRTAGFDSPTKSAQVKLVWAGIRRDKGVAQNHKKPTLTKHIREMVEHLPQGLLGVRDRALLLLGFAGAMRRSELVGIDATDVALTDEGLVVTIRKSKTDQVQEGRTLGIPYGEHEGTCPVRAVLAWVDQAAILEGPLFRSVNKHGHVMGTRLSDRTVAEVVKRSLVAAGHTARGYAAHSLRAGLITQAAIAGASDRDIQDQSGHKSLLVMRRYIRDGSLFRQNVAAKVGL</sequence>
<gene>
    <name evidence="8" type="ORF">C1280_20635</name>
</gene>
<organism evidence="8 9">
    <name type="scientific">Gemmata obscuriglobus</name>
    <dbReference type="NCBI Taxonomy" id="114"/>
    <lineage>
        <taxon>Bacteria</taxon>
        <taxon>Pseudomonadati</taxon>
        <taxon>Planctomycetota</taxon>
        <taxon>Planctomycetia</taxon>
        <taxon>Gemmatales</taxon>
        <taxon>Gemmataceae</taxon>
        <taxon>Gemmata</taxon>
    </lineage>
</organism>
<dbReference type="PROSITE" id="PS51898">
    <property type="entry name" value="TYR_RECOMBINASE"/>
    <property type="match status" value="1"/>
</dbReference>
<protein>
    <submittedName>
        <fullName evidence="8">Integrase</fullName>
    </submittedName>
</protein>
<feature type="compositionally biased region" description="Basic and acidic residues" evidence="5">
    <location>
        <begin position="24"/>
        <end position="41"/>
    </location>
</feature>
<dbReference type="GO" id="GO:0015074">
    <property type="term" value="P:DNA integration"/>
    <property type="evidence" value="ECO:0007669"/>
    <property type="project" value="UniProtKB-KW"/>
</dbReference>
<dbReference type="Gene3D" id="1.10.150.130">
    <property type="match status" value="1"/>
</dbReference>
<dbReference type="InterPro" id="IPR052925">
    <property type="entry name" value="Phage_Integrase-like_Recomb"/>
</dbReference>
<feature type="domain" description="Core-binding (CB)" evidence="7">
    <location>
        <begin position="17"/>
        <end position="106"/>
    </location>
</feature>
<evidence type="ECO:0000256" key="1">
    <source>
        <dbReference type="ARBA" id="ARBA00022908"/>
    </source>
</evidence>
<dbReference type="PANTHER" id="PTHR34605">
    <property type="entry name" value="PHAGE_INTEGRASE DOMAIN-CONTAINING PROTEIN"/>
    <property type="match status" value="1"/>
</dbReference>
<keyword evidence="3" id="KW-0233">DNA recombination</keyword>
<accession>A0A2Z3GZG2</accession>
<dbReference type="SUPFAM" id="SSF47823">
    <property type="entry name" value="lambda integrase-like, N-terminal domain"/>
    <property type="match status" value="1"/>
</dbReference>
<dbReference type="AlphaFoldDB" id="A0A2Z3GZG2"/>
<evidence type="ECO:0000313" key="8">
    <source>
        <dbReference type="EMBL" id="AWM39153.1"/>
    </source>
</evidence>
<dbReference type="Pfam" id="PF00589">
    <property type="entry name" value="Phage_integrase"/>
    <property type="match status" value="1"/>
</dbReference>
<proteinExistence type="predicted"/>
<dbReference type="CDD" id="cd00799">
    <property type="entry name" value="INT_Cre_C"/>
    <property type="match status" value="1"/>
</dbReference>
<dbReference type="GO" id="GO:0003677">
    <property type="term" value="F:DNA binding"/>
    <property type="evidence" value="ECO:0007669"/>
    <property type="project" value="UniProtKB-UniRule"/>
</dbReference>
<keyword evidence="2 4" id="KW-0238">DNA-binding</keyword>
<dbReference type="Gene3D" id="1.10.443.10">
    <property type="entry name" value="Intergrase catalytic core"/>
    <property type="match status" value="1"/>
</dbReference>
<evidence type="ECO:0000256" key="2">
    <source>
        <dbReference type="ARBA" id="ARBA00023125"/>
    </source>
</evidence>
<keyword evidence="9" id="KW-1185">Reference proteome</keyword>
<dbReference type="InterPro" id="IPR010998">
    <property type="entry name" value="Integrase_recombinase_N"/>
</dbReference>
<dbReference type="GO" id="GO:0006310">
    <property type="term" value="P:DNA recombination"/>
    <property type="evidence" value="ECO:0007669"/>
    <property type="project" value="UniProtKB-KW"/>
</dbReference>
<dbReference type="PROSITE" id="PS51900">
    <property type="entry name" value="CB"/>
    <property type="match status" value="1"/>
</dbReference>
<evidence type="ECO:0000313" key="9">
    <source>
        <dbReference type="Proteomes" id="UP000245802"/>
    </source>
</evidence>
<feature type="region of interest" description="Disordered" evidence="5">
    <location>
        <begin position="1"/>
        <end position="49"/>
    </location>
</feature>
<dbReference type="InterPro" id="IPR013762">
    <property type="entry name" value="Integrase-like_cat_sf"/>
</dbReference>
<name>A0A2Z3GZG2_9BACT</name>
<feature type="domain" description="Tyr recombinase" evidence="6">
    <location>
        <begin position="133"/>
        <end position="327"/>
    </location>
</feature>
<evidence type="ECO:0000259" key="6">
    <source>
        <dbReference type="PROSITE" id="PS51898"/>
    </source>
</evidence>
<evidence type="ECO:0000259" key="7">
    <source>
        <dbReference type="PROSITE" id="PS51900"/>
    </source>
</evidence>
<dbReference type="InterPro" id="IPR002104">
    <property type="entry name" value="Integrase_catalytic"/>
</dbReference>